<organism evidence="2 3">
    <name type="scientific">Trifolium medium</name>
    <dbReference type="NCBI Taxonomy" id="97028"/>
    <lineage>
        <taxon>Eukaryota</taxon>
        <taxon>Viridiplantae</taxon>
        <taxon>Streptophyta</taxon>
        <taxon>Embryophyta</taxon>
        <taxon>Tracheophyta</taxon>
        <taxon>Spermatophyta</taxon>
        <taxon>Magnoliopsida</taxon>
        <taxon>eudicotyledons</taxon>
        <taxon>Gunneridae</taxon>
        <taxon>Pentapetalae</taxon>
        <taxon>rosids</taxon>
        <taxon>fabids</taxon>
        <taxon>Fabales</taxon>
        <taxon>Fabaceae</taxon>
        <taxon>Papilionoideae</taxon>
        <taxon>50 kb inversion clade</taxon>
        <taxon>NPAAA clade</taxon>
        <taxon>Hologalegina</taxon>
        <taxon>IRL clade</taxon>
        <taxon>Trifolieae</taxon>
        <taxon>Trifolium</taxon>
    </lineage>
</organism>
<feature type="domain" description="Reverse transcriptase zinc-binding" evidence="1">
    <location>
        <begin position="40"/>
        <end position="122"/>
    </location>
</feature>
<accession>A0A392PHQ4</accession>
<evidence type="ECO:0000313" key="3">
    <source>
        <dbReference type="Proteomes" id="UP000265520"/>
    </source>
</evidence>
<reference evidence="2 3" key="1">
    <citation type="journal article" date="2018" name="Front. Plant Sci.">
        <title>Red Clover (Trifolium pratense) and Zigzag Clover (T. medium) - A Picture of Genomic Similarities and Differences.</title>
        <authorList>
            <person name="Dluhosova J."/>
            <person name="Istvanek J."/>
            <person name="Nedelnik J."/>
            <person name="Repkova J."/>
        </authorList>
    </citation>
    <scope>NUCLEOTIDE SEQUENCE [LARGE SCALE GENOMIC DNA]</scope>
    <source>
        <strain evidence="3">cv. 10/8</strain>
        <tissue evidence="2">Leaf</tissue>
    </source>
</reference>
<comment type="caution">
    <text evidence="2">The sequence shown here is derived from an EMBL/GenBank/DDBJ whole genome shotgun (WGS) entry which is preliminary data.</text>
</comment>
<dbReference type="Proteomes" id="UP000265520">
    <property type="component" value="Unassembled WGS sequence"/>
</dbReference>
<evidence type="ECO:0000259" key="1">
    <source>
        <dbReference type="Pfam" id="PF13966"/>
    </source>
</evidence>
<feature type="non-terminal residue" evidence="2">
    <location>
        <position position="159"/>
    </location>
</feature>
<sequence length="159" mass="18362">MGLLEGLVNAEVAEKIQNTPLIEAVKEDKCGWKFERNGLYSVKSAYRFCLSANPNREQLGISGRWNFIWRIQVPPKIKNLLWRVCRNCLPTRVANVNRSMAENAFTLLQVLSTYQQATFACMLWSIWKQRNDAIWRNDVTTRTAVCERAIALLNGWRNA</sequence>
<proteinExistence type="predicted"/>
<dbReference type="AlphaFoldDB" id="A0A392PHQ4"/>
<keyword evidence="3" id="KW-1185">Reference proteome</keyword>
<protein>
    <submittedName>
        <fullName evidence="2">Pentatricopeptide repeat-containing protein</fullName>
    </submittedName>
</protein>
<name>A0A392PHQ4_9FABA</name>
<dbReference type="Pfam" id="PF13966">
    <property type="entry name" value="zf-RVT"/>
    <property type="match status" value="1"/>
</dbReference>
<dbReference type="EMBL" id="LXQA010077806">
    <property type="protein sequence ID" value="MCI10836.1"/>
    <property type="molecule type" value="Genomic_DNA"/>
</dbReference>
<dbReference type="InterPro" id="IPR026960">
    <property type="entry name" value="RVT-Znf"/>
</dbReference>
<evidence type="ECO:0000313" key="2">
    <source>
        <dbReference type="EMBL" id="MCI10836.1"/>
    </source>
</evidence>